<reference evidence="3" key="1">
    <citation type="submission" date="2021-01" db="EMBL/GenBank/DDBJ databases">
        <authorList>
            <person name="Corre E."/>
            <person name="Pelletier E."/>
            <person name="Niang G."/>
            <person name="Scheremetjew M."/>
            <person name="Finn R."/>
            <person name="Kale V."/>
            <person name="Holt S."/>
            <person name="Cochrane G."/>
            <person name="Meng A."/>
            <person name="Brown T."/>
            <person name="Cohen L."/>
        </authorList>
    </citation>
    <scope>NUCLEOTIDE SEQUENCE</scope>
    <source>
        <strain evidence="3">ATCC 50979</strain>
    </source>
</reference>
<proteinExistence type="predicted"/>
<feature type="region of interest" description="Disordered" evidence="1">
    <location>
        <begin position="268"/>
        <end position="291"/>
    </location>
</feature>
<evidence type="ECO:0000256" key="2">
    <source>
        <dbReference type="SAM" id="Phobius"/>
    </source>
</evidence>
<dbReference type="AlphaFoldDB" id="A0A7S1VKB8"/>
<gene>
    <name evidence="3" type="ORF">SSP0437_LOCUS9141</name>
</gene>
<evidence type="ECO:0000313" key="3">
    <source>
        <dbReference type="EMBL" id="CAD9302861.1"/>
    </source>
</evidence>
<sequence>MLVNVGEDDLPSLDLASLPTLTRKRGHLGDVDVDPGEFPPRVAAHEFSGAPDTFTLAGRVVLHGVMGHSVVPLYTEPYAVQVPDIGAVGGFTVSFGSRGDRDELRTIAVVRSADDSMSATSFGPSSSFARWFWAGWNHAFSSRLDFEFECKDGACSLAPEQDTDEAITSSVLRVHAHGFGEDDSVQAGLAAEAACAISAAPVQDGTVEATNDLATGSRLAGQEDGSGLSRGAIVAVAAVAALCCCGIFVALAIAAVVLLRSKRSPSAAAPAAVHDSRHNHSRRRSRRGTMH</sequence>
<protein>
    <submittedName>
        <fullName evidence="3">Uncharacterized protein</fullName>
    </submittedName>
</protein>
<organism evidence="3">
    <name type="scientific">Sexangularia sp. CB-2014</name>
    <dbReference type="NCBI Taxonomy" id="1486929"/>
    <lineage>
        <taxon>Eukaryota</taxon>
        <taxon>Amoebozoa</taxon>
        <taxon>Tubulinea</taxon>
        <taxon>Elardia</taxon>
        <taxon>Arcellinida</taxon>
        <taxon>Arcellinida incertae sedis</taxon>
        <taxon>Sexangularia</taxon>
    </lineage>
</organism>
<keyword evidence="2" id="KW-0472">Membrane</keyword>
<dbReference type="EMBL" id="HBGL01011734">
    <property type="protein sequence ID" value="CAD9302861.1"/>
    <property type="molecule type" value="Transcribed_RNA"/>
</dbReference>
<name>A0A7S1VKB8_9EUKA</name>
<evidence type="ECO:0000256" key="1">
    <source>
        <dbReference type="SAM" id="MobiDB-lite"/>
    </source>
</evidence>
<feature type="compositionally biased region" description="Basic residues" evidence="1">
    <location>
        <begin position="277"/>
        <end position="291"/>
    </location>
</feature>
<accession>A0A7S1VKB8</accession>
<keyword evidence="2" id="KW-0812">Transmembrane</keyword>
<keyword evidence="2" id="KW-1133">Transmembrane helix</keyword>
<feature type="transmembrane region" description="Helical" evidence="2">
    <location>
        <begin position="232"/>
        <end position="259"/>
    </location>
</feature>